<dbReference type="AlphaFoldDB" id="A0A2P6PVB4"/>
<dbReference type="EMBL" id="PDCK01000044">
    <property type="protein sequence ID" value="PRQ25846.1"/>
    <property type="molecule type" value="Genomic_DNA"/>
</dbReference>
<accession>A0A2P6PVB4</accession>
<proteinExistence type="predicted"/>
<name>A0A2P6PVB4_ROSCH</name>
<protein>
    <submittedName>
        <fullName evidence="1">Uncharacterized protein</fullName>
    </submittedName>
</protein>
<gene>
    <name evidence="1" type="ORF">RchiOBHm_Chr6g0288061</name>
</gene>
<dbReference type="Gramene" id="PRQ25846">
    <property type="protein sequence ID" value="PRQ25846"/>
    <property type="gene ID" value="RchiOBHm_Chr6g0288061"/>
</dbReference>
<evidence type="ECO:0000313" key="2">
    <source>
        <dbReference type="Proteomes" id="UP000238479"/>
    </source>
</evidence>
<dbReference type="Proteomes" id="UP000238479">
    <property type="component" value="Chromosome 6"/>
</dbReference>
<sequence length="59" mass="6400">MGDESLLDLLQEMDIEAFEAGSEIEGGMRHLRTVGVGSYKSIHLIFFLAQKSLTGSSPS</sequence>
<reference evidence="1 2" key="1">
    <citation type="journal article" date="2018" name="Nat. Genet.">
        <title>The Rosa genome provides new insights in the design of modern roses.</title>
        <authorList>
            <person name="Bendahmane M."/>
        </authorList>
    </citation>
    <scope>NUCLEOTIDE SEQUENCE [LARGE SCALE GENOMIC DNA]</scope>
    <source>
        <strain evidence="2">cv. Old Blush</strain>
    </source>
</reference>
<comment type="caution">
    <text evidence="1">The sequence shown here is derived from an EMBL/GenBank/DDBJ whole genome shotgun (WGS) entry which is preliminary data.</text>
</comment>
<organism evidence="1 2">
    <name type="scientific">Rosa chinensis</name>
    <name type="common">China rose</name>
    <dbReference type="NCBI Taxonomy" id="74649"/>
    <lineage>
        <taxon>Eukaryota</taxon>
        <taxon>Viridiplantae</taxon>
        <taxon>Streptophyta</taxon>
        <taxon>Embryophyta</taxon>
        <taxon>Tracheophyta</taxon>
        <taxon>Spermatophyta</taxon>
        <taxon>Magnoliopsida</taxon>
        <taxon>eudicotyledons</taxon>
        <taxon>Gunneridae</taxon>
        <taxon>Pentapetalae</taxon>
        <taxon>rosids</taxon>
        <taxon>fabids</taxon>
        <taxon>Rosales</taxon>
        <taxon>Rosaceae</taxon>
        <taxon>Rosoideae</taxon>
        <taxon>Rosoideae incertae sedis</taxon>
        <taxon>Rosa</taxon>
    </lineage>
</organism>
<keyword evidence="2" id="KW-1185">Reference proteome</keyword>
<evidence type="ECO:0000313" key="1">
    <source>
        <dbReference type="EMBL" id="PRQ25846.1"/>
    </source>
</evidence>